<keyword evidence="1" id="KW-1133">Transmembrane helix</keyword>
<gene>
    <name evidence="3" type="ORF">L210DRAFT_3550319</name>
</gene>
<dbReference type="EMBL" id="WHUW01000024">
    <property type="protein sequence ID" value="KAF8435670.1"/>
    <property type="molecule type" value="Genomic_DNA"/>
</dbReference>
<dbReference type="SUPFAM" id="SSF49998">
    <property type="entry name" value="Amine oxidase catalytic domain"/>
    <property type="match status" value="1"/>
</dbReference>
<feature type="domain" description="Copper amine oxidase catalytic" evidence="2">
    <location>
        <begin position="2"/>
        <end position="41"/>
    </location>
</feature>
<evidence type="ECO:0000256" key="1">
    <source>
        <dbReference type="SAM" id="Phobius"/>
    </source>
</evidence>
<name>A0AAD4GBQ2_BOLED</name>
<evidence type="ECO:0000259" key="2">
    <source>
        <dbReference type="Pfam" id="PF01179"/>
    </source>
</evidence>
<comment type="caution">
    <text evidence="3">The sequence shown here is derived from an EMBL/GenBank/DDBJ whole genome shotgun (WGS) entry which is preliminary data.</text>
</comment>
<protein>
    <recommendedName>
        <fullName evidence="2">Copper amine oxidase catalytic domain-containing protein</fullName>
    </recommendedName>
</protein>
<dbReference type="Pfam" id="PF01179">
    <property type="entry name" value="Cu_amine_oxid"/>
    <property type="match status" value="1"/>
</dbReference>
<evidence type="ECO:0000313" key="4">
    <source>
        <dbReference type="Proteomes" id="UP001194468"/>
    </source>
</evidence>
<dbReference type="Gene3D" id="2.70.98.20">
    <property type="entry name" value="Copper amine oxidase, catalytic domain"/>
    <property type="match status" value="1"/>
</dbReference>
<dbReference type="InterPro" id="IPR015798">
    <property type="entry name" value="Cu_amine_oxidase_C"/>
</dbReference>
<dbReference type="AlphaFoldDB" id="A0AAD4GBQ2"/>
<dbReference type="GO" id="GO:0048038">
    <property type="term" value="F:quinone binding"/>
    <property type="evidence" value="ECO:0007669"/>
    <property type="project" value="InterPro"/>
</dbReference>
<organism evidence="3 4">
    <name type="scientific">Boletus edulis BED1</name>
    <dbReference type="NCBI Taxonomy" id="1328754"/>
    <lineage>
        <taxon>Eukaryota</taxon>
        <taxon>Fungi</taxon>
        <taxon>Dikarya</taxon>
        <taxon>Basidiomycota</taxon>
        <taxon>Agaricomycotina</taxon>
        <taxon>Agaricomycetes</taxon>
        <taxon>Agaricomycetidae</taxon>
        <taxon>Boletales</taxon>
        <taxon>Boletineae</taxon>
        <taxon>Boletaceae</taxon>
        <taxon>Boletoideae</taxon>
        <taxon>Boletus</taxon>
    </lineage>
</organism>
<sequence length="111" mass="12569">MAGTTHIPRPEDMAFRFCSMPVKHASVLFKPTRFFTKNPSMDVPGTKDVYSTCLYSPTGTATGTTGTTRTSERLWFADELRTLNSERVIMLFFPMCYLMFHANALLFVTLV</sequence>
<dbReference type="GO" id="GO:0005507">
    <property type="term" value="F:copper ion binding"/>
    <property type="evidence" value="ECO:0007669"/>
    <property type="project" value="InterPro"/>
</dbReference>
<dbReference type="Proteomes" id="UP001194468">
    <property type="component" value="Unassembled WGS sequence"/>
</dbReference>
<reference evidence="3" key="2">
    <citation type="journal article" date="2020" name="Nat. Commun.">
        <title>Large-scale genome sequencing of mycorrhizal fungi provides insights into the early evolution of symbiotic traits.</title>
        <authorList>
            <person name="Miyauchi S."/>
            <person name="Kiss E."/>
            <person name="Kuo A."/>
            <person name="Drula E."/>
            <person name="Kohler A."/>
            <person name="Sanchez-Garcia M."/>
            <person name="Morin E."/>
            <person name="Andreopoulos B."/>
            <person name="Barry K.W."/>
            <person name="Bonito G."/>
            <person name="Buee M."/>
            <person name="Carver A."/>
            <person name="Chen C."/>
            <person name="Cichocki N."/>
            <person name="Clum A."/>
            <person name="Culley D."/>
            <person name="Crous P.W."/>
            <person name="Fauchery L."/>
            <person name="Girlanda M."/>
            <person name="Hayes R.D."/>
            <person name="Keri Z."/>
            <person name="LaButti K."/>
            <person name="Lipzen A."/>
            <person name="Lombard V."/>
            <person name="Magnuson J."/>
            <person name="Maillard F."/>
            <person name="Murat C."/>
            <person name="Nolan M."/>
            <person name="Ohm R.A."/>
            <person name="Pangilinan J."/>
            <person name="Pereira M.F."/>
            <person name="Perotto S."/>
            <person name="Peter M."/>
            <person name="Pfister S."/>
            <person name="Riley R."/>
            <person name="Sitrit Y."/>
            <person name="Stielow J.B."/>
            <person name="Szollosi G."/>
            <person name="Zifcakova L."/>
            <person name="Stursova M."/>
            <person name="Spatafora J.W."/>
            <person name="Tedersoo L."/>
            <person name="Vaario L.M."/>
            <person name="Yamada A."/>
            <person name="Yan M."/>
            <person name="Wang P."/>
            <person name="Xu J."/>
            <person name="Bruns T."/>
            <person name="Baldrian P."/>
            <person name="Vilgalys R."/>
            <person name="Dunand C."/>
            <person name="Henrissat B."/>
            <person name="Grigoriev I.V."/>
            <person name="Hibbett D."/>
            <person name="Nagy L.G."/>
            <person name="Martin F.M."/>
        </authorList>
    </citation>
    <scope>NUCLEOTIDE SEQUENCE</scope>
    <source>
        <strain evidence="3">BED1</strain>
    </source>
</reference>
<keyword evidence="4" id="KW-1185">Reference proteome</keyword>
<keyword evidence="1" id="KW-0472">Membrane</keyword>
<reference evidence="3" key="1">
    <citation type="submission" date="2019-10" db="EMBL/GenBank/DDBJ databases">
        <authorList>
            <consortium name="DOE Joint Genome Institute"/>
            <person name="Kuo A."/>
            <person name="Miyauchi S."/>
            <person name="Kiss E."/>
            <person name="Drula E."/>
            <person name="Kohler A."/>
            <person name="Sanchez-Garcia M."/>
            <person name="Andreopoulos B."/>
            <person name="Barry K.W."/>
            <person name="Bonito G."/>
            <person name="Buee M."/>
            <person name="Carver A."/>
            <person name="Chen C."/>
            <person name="Cichocki N."/>
            <person name="Clum A."/>
            <person name="Culley D."/>
            <person name="Crous P.W."/>
            <person name="Fauchery L."/>
            <person name="Girlanda M."/>
            <person name="Hayes R."/>
            <person name="Keri Z."/>
            <person name="LaButti K."/>
            <person name="Lipzen A."/>
            <person name="Lombard V."/>
            <person name="Magnuson J."/>
            <person name="Maillard F."/>
            <person name="Morin E."/>
            <person name="Murat C."/>
            <person name="Nolan M."/>
            <person name="Ohm R."/>
            <person name="Pangilinan J."/>
            <person name="Pereira M."/>
            <person name="Perotto S."/>
            <person name="Peter M."/>
            <person name="Riley R."/>
            <person name="Sitrit Y."/>
            <person name="Stielow B."/>
            <person name="Szollosi G."/>
            <person name="Zifcakova L."/>
            <person name="Stursova M."/>
            <person name="Spatafora J.W."/>
            <person name="Tedersoo L."/>
            <person name="Vaario L.-M."/>
            <person name="Yamada A."/>
            <person name="Yan M."/>
            <person name="Wang P."/>
            <person name="Xu J."/>
            <person name="Bruns T."/>
            <person name="Baldrian P."/>
            <person name="Vilgalys R."/>
            <person name="Henrissat B."/>
            <person name="Grigoriev I.V."/>
            <person name="Hibbett D."/>
            <person name="Nagy L.G."/>
            <person name="Martin F.M."/>
        </authorList>
    </citation>
    <scope>NUCLEOTIDE SEQUENCE</scope>
    <source>
        <strain evidence="3">BED1</strain>
    </source>
</reference>
<evidence type="ECO:0000313" key="3">
    <source>
        <dbReference type="EMBL" id="KAF8435670.1"/>
    </source>
</evidence>
<feature type="non-terminal residue" evidence="3">
    <location>
        <position position="111"/>
    </location>
</feature>
<dbReference type="GO" id="GO:0008131">
    <property type="term" value="F:primary methylamine oxidase activity"/>
    <property type="evidence" value="ECO:0007669"/>
    <property type="project" value="InterPro"/>
</dbReference>
<keyword evidence="1" id="KW-0812">Transmembrane</keyword>
<feature type="transmembrane region" description="Helical" evidence="1">
    <location>
        <begin position="88"/>
        <end position="110"/>
    </location>
</feature>
<proteinExistence type="predicted"/>
<dbReference type="GO" id="GO:0009308">
    <property type="term" value="P:amine metabolic process"/>
    <property type="evidence" value="ECO:0007669"/>
    <property type="project" value="InterPro"/>
</dbReference>
<dbReference type="InterPro" id="IPR036460">
    <property type="entry name" value="Cu_amine_oxidase_C_sf"/>
</dbReference>
<accession>A0AAD4GBQ2</accession>